<dbReference type="AlphaFoldDB" id="A0A242JZ64"/>
<keyword evidence="1" id="KW-0732">Signal</keyword>
<dbReference type="OrthoDB" id="2191863at2"/>
<gene>
    <name evidence="4" type="ORF">A5888_003245</name>
    <name evidence="5" type="ORF">A5888_003514</name>
    <name evidence="3" type="ORF">A5888_003810</name>
</gene>
<proteinExistence type="predicted"/>
<dbReference type="InterPro" id="IPR027994">
    <property type="entry name" value="WxL_dom"/>
</dbReference>
<keyword evidence="6" id="KW-1185">Reference proteome</keyword>
<accession>A0A242JZ64</accession>
<dbReference type="RefSeq" id="WP_086350801.1">
    <property type="nucleotide sequence ID" value="NZ_CP147247.1"/>
</dbReference>
<evidence type="ECO:0000256" key="1">
    <source>
        <dbReference type="SAM" id="SignalP"/>
    </source>
</evidence>
<reference evidence="4" key="2">
    <citation type="submission" date="2017-05" db="EMBL/GenBank/DDBJ databases">
        <authorList>
            <consortium name="The Broad Institute Genomics Platform"/>
            <consortium name="The Broad Institute Genomic Center for Infectious Diseases"/>
            <person name="Earl A."/>
            <person name="Manson A."/>
            <person name="Schwartman J."/>
            <person name="Gilmore M."/>
            <person name="Abouelleil A."/>
            <person name="Cao P."/>
            <person name="Chapman S."/>
            <person name="Cusick C."/>
            <person name="Shea T."/>
            <person name="Young S."/>
            <person name="Neafsey D."/>
            <person name="Nusbaum C."/>
            <person name="Birren B."/>
        </authorList>
    </citation>
    <scope>NUCLEOTIDE SEQUENCE</scope>
    <source>
        <strain evidence="4">9E7_DIV0242</strain>
    </source>
</reference>
<dbReference type="EMBL" id="CP147247">
    <property type="protein sequence ID" value="WYJ91477.1"/>
    <property type="molecule type" value="Genomic_DNA"/>
</dbReference>
<feature type="signal peptide" evidence="1">
    <location>
        <begin position="1"/>
        <end position="21"/>
    </location>
</feature>
<reference evidence="4" key="3">
    <citation type="submission" date="2024-03" db="EMBL/GenBank/DDBJ databases">
        <title>The Genome Sequence of Enterococcus sp. DIV0242b.</title>
        <authorList>
            <consortium name="The Broad Institute Genomics Platform"/>
            <consortium name="The Broad Institute Microbial Omics Core"/>
            <consortium name="The Broad Institute Genomic Center for Infectious Diseases"/>
            <person name="Earl A."/>
            <person name="Manson A."/>
            <person name="Gilmore M."/>
            <person name="Schwartman J."/>
            <person name="Shea T."/>
            <person name="Abouelleil A."/>
            <person name="Cao P."/>
            <person name="Chapman S."/>
            <person name="Cusick C."/>
            <person name="Young S."/>
            <person name="Neafsey D."/>
            <person name="Nusbaum C."/>
            <person name="Birren B."/>
        </authorList>
    </citation>
    <scope>NUCLEOTIDE SEQUENCE</scope>
    <source>
        <strain evidence="4">9E7_DIV0242</strain>
    </source>
</reference>
<evidence type="ECO:0000259" key="2">
    <source>
        <dbReference type="Pfam" id="PF13731"/>
    </source>
</evidence>
<evidence type="ECO:0000313" key="5">
    <source>
        <dbReference type="EMBL" id="WYJ91746.1"/>
    </source>
</evidence>
<dbReference type="EMBL" id="NGMM01000008">
    <property type="protein sequence ID" value="OTP10512.1"/>
    <property type="molecule type" value="Genomic_DNA"/>
</dbReference>
<feature type="domain" description="WxL" evidence="2">
    <location>
        <begin position="29"/>
        <end position="248"/>
    </location>
</feature>
<protein>
    <recommendedName>
        <fullName evidence="2">WxL domain-containing protein</fullName>
    </recommendedName>
</protein>
<dbReference type="Pfam" id="PF13731">
    <property type="entry name" value="WxL"/>
    <property type="match status" value="1"/>
</dbReference>
<organism evidence="3">
    <name type="scientific">Candidatus Enterococcus clewellii</name>
    <dbReference type="NCBI Taxonomy" id="1834193"/>
    <lineage>
        <taxon>Bacteria</taxon>
        <taxon>Bacillati</taxon>
        <taxon>Bacillota</taxon>
        <taxon>Bacilli</taxon>
        <taxon>Lactobacillales</taxon>
        <taxon>Enterococcaceae</taxon>
        <taxon>Enterococcus</taxon>
    </lineage>
</organism>
<evidence type="ECO:0000313" key="3">
    <source>
        <dbReference type="EMBL" id="OTP10512.1"/>
    </source>
</evidence>
<reference evidence="3" key="1">
    <citation type="submission" date="2017-05" db="EMBL/GenBank/DDBJ databases">
        <title>The Genome Sequence of Enterococcus sp. 9E7_DIV0242.</title>
        <authorList>
            <consortium name="The Broad Institute Genomics Platform"/>
            <consortium name="The Broad Institute Genomic Center for Infectious Diseases"/>
            <person name="Earl A."/>
            <person name="Manson A."/>
            <person name="Schwartman J."/>
            <person name="Gilmore M."/>
            <person name="Abouelleil A."/>
            <person name="Cao P."/>
            <person name="Chapman S."/>
            <person name="Cusick C."/>
            <person name="Shea T."/>
            <person name="Young S."/>
            <person name="Neafsey D."/>
            <person name="Nusbaum C."/>
            <person name="Birren B."/>
        </authorList>
    </citation>
    <scope>NUCLEOTIDE SEQUENCE [LARGE SCALE GENOMIC DNA]</scope>
    <source>
        <strain evidence="3">9E7_DIV0242</strain>
    </source>
</reference>
<dbReference type="EMBL" id="CP147247">
    <property type="protein sequence ID" value="WYJ91746.1"/>
    <property type="molecule type" value="Genomic_DNA"/>
</dbReference>
<sequence>MKNTHKLCGAALLAVIGFAVAAPSATQADTSVKGDGIVEFEKGTTKPVTPPDTDGPVLPYPPANPDPSDLKIVAVTPLDFEKHAILADGSSQDYDVKAFNDANFGDMENFVEFIDNRVDGTDNTYKIEAEMTQQFTQGSSVLTGSTLTYKNVRVATNGTDGENALAPLGVEATPDALELNQKVLFLNHTDATSGRGFGQYKLAFGKRDIAADAEGSAQKSVTLTVPGTVAKKVGVYKAEITWSITAAP</sequence>
<dbReference type="Proteomes" id="UP000195141">
    <property type="component" value="Chromosome"/>
</dbReference>
<evidence type="ECO:0000313" key="6">
    <source>
        <dbReference type="Proteomes" id="UP000195141"/>
    </source>
</evidence>
<feature type="chain" id="PRO_5039069328" description="WxL domain-containing protein" evidence="1">
    <location>
        <begin position="22"/>
        <end position="248"/>
    </location>
</feature>
<evidence type="ECO:0000313" key="4">
    <source>
        <dbReference type="EMBL" id="WYJ91477.1"/>
    </source>
</evidence>
<name>A0A242JZ64_9ENTE</name>